<dbReference type="AlphaFoldDB" id="A0ABD3MT00"/>
<organism evidence="5 6">
    <name type="scientific">Discostella pseudostelligera</name>
    <dbReference type="NCBI Taxonomy" id="259834"/>
    <lineage>
        <taxon>Eukaryota</taxon>
        <taxon>Sar</taxon>
        <taxon>Stramenopiles</taxon>
        <taxon>Ochrophyta</taxon>
        <taxon>Bacillariophyta</taxon>
        <taxon>Coscinodiscophyceae</taxon>
        <taxon>Thalassiosirophycidae</taxon>
        <taxon>Stephanodiscales</taxon>
        <taxon>Stephanodiscaceae</taxon>
        <taxon>Discostella</taxon>
    </lineage>
</organism>
<evidence type="ECO:0000313" key="6">
    <source>
        <dbReference type="Proteomes" id="UP001530293"/>
    </source>
</evidence>
<keyword evidence="3" id="KW-0808">Transferase</keyword>
<dbReference type="Pfam" id="PF02527">
    <property type="entry name" value="GidB"/>
    <property type="match status" value="1"/>
</dbReference>
<dbReference type="EMBL" id="JALLBG020000089">
    <property type="protein sequence ID" value="KAL3765986.1"/>
    <property type="molecule type" value="Genomic_DNA"/>
</dbReference>
<name>A0ABD3MT00_9STRA</name>
<evidence type="ECO:0000256" key="2">
    <source>
        <dbReference type="ARBA" id="ARBA00022552"/>
    </source>
</evidence>
<dbReference type="GO" id="GO:0006364">
    <property type="term" value="P:rRNA processing"/>
    <property type="evidence" value="ECO:0007669"/>
    <property type="project" value="UniProtKB-KW"/>
</dbReference>
<gene>
    <name evidence="5" type="ORF">ACHAWU_002701</name>
</gene>
<protein>
    <recommendedName>
        <fullName evidence="7">Ribosomal RNA small subunit methyltransferase G</fullName>
    </recommendedName>
</protein>
<evidence type="ECO:0000313" key="5">
    <source>
        <dbReference type="EMBL" id="KAL3765986.1"/>
    </source>
</evidence>
<dbReference type="PANTHER" id="PTHR31760">
    <property type="entry name" value="S-ADENOSYL-L-METHIONINE-DEPENDENT METHYLTRANSFERASES SUPERFAMILY PROTEIN"/>
    <property type="match status" value="1"/>
</dbReference>
<feature type="region of interest" description="Disordered" evidence="4">
    <location>
        <begin position="344"/>
        <end position="415"/>
    </location>
</feature>
<evidence type="ECO:0000256" key="4">
    <source>
        <dbReference type="SAM" id="MobiDB-lite"/>
    </source>
</evidence>
<keyword evidence="6" id="KW-1185">Reference proteome</keyword>
<dbReference type="GO" id="GO:0016740">
    <property type="term" value="F:transferase activity"/>
    <property type="evidence" value="ECO:0007669"/>
    <property type="project" value="UniProtKB-KW"/>
</dbReference>
<evidence type="ECO:0000256" key="3">
    <source>
        <dbReference type="ARBA" id="ARBA00022679"/>
    </source>
</evidence>
<dbReference type="HAMAP" id="MF_00074">
    <property type="entry name" value="16SrRNA_methyltr_G"/>
    <property type="match status" value="1"/>
</dbReference>
<comment type="caution">
    <text evidence="5">The sequence shown here is derived from an EMBL/GenBank/DDBJ whole genome shotgun (WGS) entry which is preliminary data.</text>
</comment>
<evidence type="ECO:0008006" key="7">
    <source>
        <dbReference type="Google" id="ProtNLM"/>
    </source>
</evidence>
<proteinExistence type="inferred from homology"/>
<keyword evidence="2" id="KW-0698">rRNA processing</keyword>
<keyword evidence="1" id="KW-0963">Cytoplasm</keyword>
<reference evidence="5 6" key="1">
    <citation type="submission" date="2024-10" db="EMBL/GenBank/DDBJ databases">
        <title>Updated reference genomes for cyclostephanoid diatoms.</title>
        <authorList>
            <person name="Roberts W.R."/>
            <person name="Alverson A.J."/>
        </authorList>
    </citation>
    <scope>NUCLEOTIDE SEQUENCE [LARGE SCALE GENOMIC DNA]</scope>
    <source>
        <strain evidence="5 6">AJA232-27</strain>
    </source>
</reference>
<dbReference type="PANTHER" id="PTHR31760:SF0">
    <property type="entry name" value="S-ADENOSYL-L-METHIONINE-DEPENDENT METHYLTRANSFERASES SUPERFAMILY PROTEIN"/>
    <property type="match status" value="1"/>
</dbReference>
<dbReference type="Proteomes" id="UP001530293">
    <property type="component" value="Unassembled WGS sequence"/>
</dbReference>
<dbReference type="InterPro" id="IPR029063">
    <property type="entry name" value="SAM-dependent_MTases_sf"/>
</dbReference>
<feature type="compositionally biased region" description="Basic and acidic residues" evidence="4">
    <location>
        <begin position="392"/>
        <end position="415"/>
    </location>
</feature>
<dbReference type="InterPro" id="IPR003682">
    <property type="entry name" value="rRNA_ssu_MeTfrase_G"/>
</dbReference>
<feature type="region of interest" description="Disordered" evidence="4">
    <location>
        <begin position="151"/>
        <end position="174"/>
    </location>
</feature>
<dbReference type="Gene3D" id="3.40.50.150">
    <property type="entry name" value="Vaccinia Virus protein VP39"/>
    <property type="match status" value="1"/>
</dbReference>
<dbReference type="SUPFAM" id="SSF53335">
    <property type="entry name" value="S-adenosyl-L-methionine-dependent methyltransferases"/>
    <property type="match status" value="1"/>
</dbReference>
<accession>A0ABD3MT00</accession>
<sequence>MAAAATSSSASSAWAFVPSINPNPTTLRRNYLHNSSRSINSRMKMIANSIAGEDGDRTIVTAADNASSFVDPYSEQAKHELFTFYTHHNLPTDDIDTVHKSLLRLTECVISWNEKLNLVSRKECTPTDVYHKHVMPSVALLPLLMAPSQSSWASSSSDQEQHNEENKGKKKGTSLRVVDIGTGGGFPGLPLALLLPQHQFTLVDSIRKKLVAVSDMASELGLSNVRIHCGRAEEMRDGHRGMYHVALGRSVTALPNFCSWIYDLLMREGGGGSNSNENGVGEGGRLIYIIGGEIDDTVQSRVVKDIPIDALLQRPENSSDKRALIFTARGVREIAKEFLGAKRAEDEMEQQRRNGRRRNPIVRKSSNTVGGGRSGMAAGVGRSKKPARGAWSKKENDGVAKQRGYDDFQRYESSS</sequence>
<evidence type="ECO:0000256" key="1">
    <source>
        <dbReference type="ARBA" id="ARBA00022490"/>
    </source>
</evidence>